<dbReference type="InterPro" id="IPR006274">
    <property type="entry name" value="CarbamoylP_synth_ssu"/>
</dbReference>
<dbReference type="KEGG" id="gsb:GSUB_09170"/>
<dbReference type="InterPro" id="IPR029062">
    <property type="entry name" value="Class_I_gatase-like"/>
</dbReference>
<dbReference type="SUPFAM" id="SSF52317">
    <property type="entry name" value="Class I glutamine amidotransferase-like"/>
    <property type="match status" value="1"/>
</dbReference>
<dbReference type="Pfam" id="PF00988">
    <property type="entry name" value="CPSase_sm_chain"/>
    <property type="match status" value="1"/>
</dbReference>
<evidence type="ECO:0000256" key="10">
    <source>
        <dbReference type="ARBA" id="ARBA00049285"/>
    </source>
</evidence>
<dbReference type="GO" id="GO:0044205">
    <property type="term" value="P:'de novo' UMP biosynthetic process"/>
    <property type="evidence" value="ECO:0007669"/>
    <property type="project" value="UniProtKB-UniRule"/>
</dbReference>
<evidence type="ECO:0000256" key="6">
    <source>
        <dbReference type="ARBA" id="ARBA00022840"/>
    </source>
</evidence>
<dbReference type="EMBL" id="CP010311">
    <property type="protein sequence ID" value="AJF06678.1"/>
    <property type="molecule type" value="Genomic_DNA"/>
</dbReference>
<dbReference type="GO" id="GO:0006526">
    <property type="term" value="P:L-arginine biosynthetic process"/>
    <property type="evidence" value="ECO:0007669"/>
    <property type="project" value="UniProtKB-UniRule"/>
</dbReference>
<evidence type="ECO:0000256" key="4">
    <source>
        <dbReference type="ARBA" id="ARBA00022598"/>
    </source>
</evidence>
<keyword evidence="5 11" id="KW-0547">Nucleotide-binding</keyword>
<feature type="binding site" evidence="11">
    <location>
        <position position="267"/>
    </location>
    <ligand>
        <name>L-glutamine</name>
        <dbReference type="ChEBI" id="CHEBI:58359"/>
    </ligand>
</feature>
<feature type="binding site" evidence="11">
    <location>
        <position position="264"/>
    </location>
    <ligand>
        <name>L-glutamine</name>
        <dbReference type="ChEBI" id="CHEBI:58359"/>
    </ligand>
</feature>
<dbReference type="Gene3D" id="3.40.50.880">
    <property type="match status" value="1"/>
</dbReference>
<dbReference type="HOGENOM" id="CLU_035901_2_1_7"/>
<dbReference type="UniPathway" id="UPA00070">
    <property type="reaction ID" value="UER00115"/>
</dbReference>
<comment type="similarity">
    <text evidence="3 11">Belongs to the CarA family.</text>
</comment>
<dbReference type="PRINTS" id="PR00096">
    <property type="entry name" value="GATASE"/>
</dbReference>
<keyword evidence="8 11" id="KW-0665">Pyrimidine biosynthesis</keyword>
<dbReference type="GO" id="GO:0005524">
    <property type="term" value="F:ATP binding"/>
    <property type="evidence" value="ECO:0007669"/>
    <property type="project" value="UniProtKB-UniRule"/>
</dbReference>
<feature type="binding site" evidence="11">
    <location>
        <position position="238"/>
    </location>
    <ligand>
        <name>L-glutamine</name>
        <dbReference type="ChEBI" id="CHEBI:58359"/>
    </ligand>
</feature>
<dbReference type="PRINTS" id="PR00097">
    <property type="entry name" value="ANTSNTHASEII"/>
</dbReference>
<protein>
    <recommendedName>
        <fullName evidence="11">Carbamoyl phosphate synthase small chain</fullName>
        <ecNumber evidence="11">6.3.5.5</ecNumber>
    </recommendedName>
    <alternativeName>
        <fullName evidence="11">Carbamoyl phosphate synthetase glutamine chain</fullName>
    </alternativeName>
</protein>
<keyword evidence="11" id="KW-0055">Arginine biosynthesis</keyword>
<dbReference type="InterPro" id="IPR050472">
    <property type="entry name" value="Anth_synth/Amidotransfase"/>
</dbReference>
<feature type="binding site" evidence="11">
    <location>
        <position position="305"/>
    </location>
    <ligand>
        <name>L-glutamine</name>
        <dbReference type="ChEBI" id="CHEBI:58359"/>
    </ligand>
</feature>
<dbReference type="InterPro" id="IPR017926">
    <property type="entry name" value="GATASE"/>
</dbReference>
<dbReference type="OrthoDB" id="9804328at2"/>
<keyword evidence="14" id="KW-1185">Reference proteome</keyword>
<evidence type="ECO:0000313" key="13">
    <source>
        <dbReference type="EMBL" id="AJF06678.1"/>
    </source>
</evidence>
<dbReference type="InterPro" id="IPR036480">
    <property type="entry name" value="CarbP_synth_ssu_N_sf"/>
</dbReference>
<dbReference type="NCBIfam" id="NF009475">
    <property type="entry name" value="PRK12838.1"/>
    <property type="match status" value="1"/>
</dbReference>
<dbReference type="GO" id="GO:0006207">
    <property type="term" value="P:'de novo' pyrimidine nucleobase biosynthetic process"/>
    <property type="evidence" value="ECO:0007669"/>
    <property type="project" value="InterPro"/>
</dbReference>
<dbReference type="Gene3D" id="3.50.30.20">
    <property type="entry name" value="Carbamoyl-phosphate synthase small subunit, N-terminal domain"/>
    <property type="match status" value="1"/>
</dbReference>
<dbReference type="UniPathway" id="UPA00068">
    <property type="reaction ID" value="UER00171"/>
</dbReference>
<feature type="binding site" evidence="11">
    <location>
        <position position="308"/>
    </location>
    <ligand>
        <name>L-glutamine</name>
        <dbReference type="ChEBI" id="CHEBI:58359"/>
    </ligand>
</feature>
<evidence type="ECO:0000256" key="3">
    <source>
        <dbReference type="ARBA" id="ARBA00007800"/>
    </source>
</evidence>
<dbReference type="GO" id="GO:0006541">
    <property type="term" value="P:glutamine metabolic process"/>
    <property type="evidence" value="ECO:0007669"/>
    <property type="project" value="InterPro"/>
</dbReference>
<dbReference type="PANTHER" id="PTHR43418:SF7">
    <property type="entry name" value="CARBAMOYL-PHOSPHATE SYNTHASE SMALL CHAIN"/>
    <property type="match status" value="1"/>
</dbReference>
<dbReference type="InterPro" id="IPR035686">
    <property type="entry name" value="CPSase_GATase1"/>
</dbReference>
<evidence type="ECO:0000256" key="1">
    <source>
        <dbReference type="ARBA" id="ARBA00004812"/>
    </source>
</evidence>
<dbReference type="InterPro" id="IPR002474">
    <property type="entry name" value="CarbamoylP_synth_ssu_N"/>
</dbReference>
<dbReference type="NCBIfam" id="TIGR01368">
    <property type="entry name" value="CPSaseIIsmall"/>
    <property type="match status" value="1"/>
</dbReference>
<feature type="domain" description="Carbamoyl-phosphate synthase small subunit N-terminal" evidence="12">
    <location>
        <begin position="1"/>
        <end position="131"/>
    </location>
</feature>
<dbReference type="HAMAP" id="MF_01209">
    <property type="entry name" value="CPSase_S_chain"/>
    <property type="match status" value="1"/>
</dbReference>
<comment type="function">
    <text evidence="11">Small subunit of the glutamine-dependent carbamoyl phosphate synthetase (CPSase). CPSase catalyzes the formation of carbamoyl phosphate from the ammonia moiety of glutamine, carbonate, and phosphate donated by ATP, constituting the first step of 2 biosynthetic pathways, one leading to arginine and/or urea and the other to pyrimidine nucleotides. The small subunit (glutamine amidotransferase) binds and cleaves glutamine to supply the large subunit with the substrate ammonia.</text>
</comment>
<comment type="pathway">
    <text evidence="1 11">Pyrimidine metabolism; UMP biosynthesis via de novo pathway; (S)-dihydroorotate from bicarbonate: step 1/3.</text>
</comment>
<dbReference type="EC" id="6.3.5.5" evidence="11"/>
<organism evidence="13 14">
    <name type="scientific">Geoalkalibacter subterraneus</name>
    <dbReference type="NCBI Taxonomy" id="483547"/>
    <lineage>
        <taxon>Bacteria</taxon>
        <taxon>Pseudomonadati</taxon>
        <taxon>Thermodesulfobacteriota</taxon>
        <taxon>Desulfuromonadia</taxon>
        <taxon>Desulfuromonadales</taxon>
        <taxon>Geoalkalibacteraceae</taxon>
        <taxon>Geoalkalibacter</taxon>
    </lineage>
</organism>
<evidence type="ECO:0000256" key="5">
    <source>
        <dbReference type="ARBA" id="ARBA00022741"/>
    </source>
</evidence>
<dbReference type="FunFam" id="3.50.30.20:FF:000001">
    <property type="entry name" value="Carbamoyl-phosphate synthase small chain"/>
    <property type="match status" value="1"/>
</dbReference>
<dbReference type="GO" id="GO:0004088">
    <property type="term" value="F:carbamoyl-phosphate synthase (glutamine-hydrolyzing) activity"/>
    <property type="evidence" value="ECO:0007669"/>
    <property type="project" value="UniProtKB-UniRule"/>
</dbReference>
<feature type="active site" evidence="11">
    <location>
        <position position="347"/>
    </location>
</feature>
<dbReference type="RefSeq" id="WP_040200405.1">
    <property type="nucleotide sequence ID" value="NZ_CP010311.1"/>
</dbReference>
<name>A0A0B5FH31_9BACT</name>
<comment type="catalytic activity">
    <reaction evidence="10 11">
        <text>L-glutamine + H2O = L-glutamate + NH4(+)</text>
        <dbReference type="Rhea" id="RHEA:15889"/>
        <dbReference type="ChEBI" id="CHEBI:15377"/>
        <dbReference type="ChEBI" id="CHEBI:28938"/>
        <dbReference type="ChEBI" id="CHEBI:29985"/>
        <dbReference type="ChEBI" id="CHEBI:58359"/>
    </reaction>
</comment>
<comment type="subunit">
    <text evidence="11">Composed of two chains; the small (or glutamine) chain promotes the hydrolysis of glutamine to ammonia, which is used by the large (or ammonia) chain to synthesize carbamoyl phosphate. Tetramer of heterodimers (alpha,beta)4.</text>
</comment>
<evidence type="ECO:0000256" key="2">
    <source>
        <dbReference type="ARBA" id="ARBA00005077"/>
    </source>
</evidence>
<feature type="active site" description="Nucleophile" evidence="11">
    <location>
        <position position="263"/>
    </location>
</feature>
<evidence type="ECO:0000313" key="14">
    <source>
        <dbReference type="Proteomes" id="UP000035036"/>
    </source>
</evidence>
<sequence>MKAILALADGRVFHGTALGATGEMTGEVVFNTSMTGYQEILTDPSYCGEIVTMTYPQIGNYGINLEDVESRQPFLSGFVVKEACDFPSNWRSTMSLDAYLKENGIVGIQGIDTRALVRHIRDQGAQNGIISSLDLDPESVVAKARKAPPLVGRDLVKEVTCDKPYHWDEGPWKLGEGYVKNDKPSRFRVVAYDFGIKRNILRNLVAAGCDVTVVPATTPAKDVLAMNPDGVFLSNGPGDPEPIVYAQENIRELLGKVPLFGICLGHQLLALALGGKTFKLKFGHRGGNQPVQRSDDRRVEITAQNHGFAVDADSFSDDAIQTHTNLNDNTVEGLACRDIPAFSVQYHPEASPGPHDAAYLFERFIAMMEKEKKHA</sequence>
<feature type="binding site" evidence="11">
    <location>
        <position position="307"/>
    </location>
    <ligand>
        <name>L-glutamine</name>
        <dbReference type="ChEBI" id="CHEBI:58359"/>
    </ligand>
</feature>
<dbReference type="Pfam" id="PF00117">
    <property type="entry name" value="GATase"/>
    <property type="match status" value="1"/>
</dbReference>
<proteinExistence type="inferred from homology"/>
<evidence type="ECO:0000259" key="12">
    <source>
        <dbReference type="SMART" id="SM01097"/>
    </source>
</evidence>
<reference evidence="13 14" key="1">
    <citation type="journal article" date="2015" name="Genome Announc.">
        <title>Genomes of Geoalkalibacter ferrihydriticus Z-0531T and Geoalkalibacter subterraneus Red1T, Two Haloalkaliphilic Metal-Reducing Deltaproteobacteria.</title>
        <authorList>
            <person name="Badalamenti J.P."/>
            <person name="Krajmalnik-Brown R."/>
            <person name="Torres C.I."/>
            <person name="Bond D.R."/>
        </authorList>
    </citation>
    <scope>NUCLEOTIDE SEQUENCE [LARGE SCALE GENOMIC DNA]</scope>
    <source>
        <strain evidence="13 14">Red1</strain>
    </source>
</reference>
<accession>A0A0B5FH31</accession>
<dbReference type="Proteomes" id="UP000035036">
    <property type="component" value="Chromosome"/>
</dbReference>
<evidence type="ECO:0000256" key="7">
    <source>
        <dbReference type="ARBA" id="ARBA00022962"/>
    </source>
</evidence>
<comment type="pathway">
    <text evidence="2 11">Amino-acid biosynthesis; L-arginine biosynthesis; carbamoyl phosphate from bicarbonate: step 1/1.</text>
</comment>
<dbReference type="STRING" id="483547.GSUB_09170"/>
<dbReference type="SUPFAM" id="SSF52021">
    <property type="entry name" value="Carbamoyl phosphate synthetase, small subunit N-terminal domain"/>
    <property type="match status" value="1"/>
</dbReference>
<feature type="binding site" evidence="11">
    <location>
        <position position="45"/>
    </location>
    <ligand>
        <name>L-glutamine</name>
        <dbReference type="ChEBI" id="CHEBI:58359"/>
    </ligand>
</feature>
<dbReference type="GO" id="GO:0004359">
    <property type="term" value="F:glutaminase activity"/>
    <property type="evidence" value="ECO:0007669"/>
    <property type="project" value="RHEA"/>
</dbReference>
<keyword evidence="4 11" id="KW-0436">Ligase</keyword>
<feature type="active site" evidence="11">
    <location>
        <position position="349"/>
    </location>
</feature>
<evidence type="ECO:0000256" key="8">
    <source>
        <dbReference type="ARBA" id="ARBA00022975"/>
    </source>
</evidence>
<dbReference type="PROSITE" id="PS51273">
    <property type="entry name" value="GATASE_TYPE_1"/>
    <property type="match status" value="1"/>
</dbReference>
<gene>
    <name evidence="11" type="primary">carA</name>
    <name evidence="13" type="ORF">GSUB_09170</name>
</gene>
<feature type="region of interest" description="CPSase" evidence="11">
    <location>
        <begin position="1"/>
        <end position="187"/>
    </location>
</feature>
<comment type="catalytic activity">
    <reaction evidence="9 11">
        <text>hydrogencarbonate + L-glutamine + 2 ATP + H2O = carbamoyl phosphate + L-glutamate + 2 ADP + phosphate + 2 H(+)</text>
        <dbReference type="Rhea" id="RHEA:18633"/>
        <dbReference type="ChEBI" id="CHEBI:15377"/>
        <dbReference type="ChEBI" id="CHEBI:15378"/>
        <dbReference type="ChEBI" id="CHEBI:17544"/>
        <dbReference type="ChEBI" id="CHEBI:29985"/>
        <dbReference type="ChEBI" id="CHEBI:30616"/>
        <dbReference type="ChEBI" id="CHEBI:43474"/>
        <dbReference type="ChEBI" id="CHEBI:58228"/>
        <dbReference type="ChEBI" id="CHEBI:58359"/>
        <dbReference type="ChEBI" id="CHEBI:456216"/>
        <dbReference type="EC" id="6.3.5.5"/>
    </reaction>
</comment>
<dbReference type="CDD" id="cd01744">
    <property type="entry name" value="GATase1_CPSase"/>
    <property type="match status" value="1"/>
</dbReference>
<feature type="binding site" evidence="11">
    <location>
        <position position="236"/>
    </location>
    <ligand>
        <name>L-glutamine</name>
        <dbReference type="ChEBI" id="CHEBI:58359"/>
    </ligand>
</feature>
<keyword evidence="6 11" id="KW-0067">ATP-binding</keyword>
<keyword evidence="7 11" id="KW-0315">Glutamine amidotransferase</keyword>
<dbReference type="AlphaFoldDB" id="A0A0B5FH31"/>
<keyword evidence="11" id="KW-0028">Amino-acid biosynthesis</keyword>
<dbReference type="PANTHER" id="PTHR43418">
    <property type="entry name" value="MULTIFUNCTIONAL TRYPTOPHAN BIOSYNTHESIS PROTEIN-RELATED"/>
    <property type="match status" value="1"/>
</dbReference>
<evidence type="ECO:0000256" key="11">
    <source>
        <dbReference type="HAMAP-Rule" id="MF_01209"/>
    </source>
</evidence>
<dbReference type="SMART" id="SM01097">
    <property type="entry name" value="CPSase_sm_chain"/>
    <property type="match status" value="1"/>
</dbReference>
<evidence type="ECO:0000256" key="9">
    <source>
        <dbReference type="ARBA" id="ARBA00048816"/>
    </source>
</evidence>
<dbReference type="PRINTS" id="PR00099">
    <property type="entry name" value="CPSGATASE"/>
</dbReference>